<feature type="transmembrane region" description="Helical" evidence="1">
    <location>
        <begin position="25"/>
        <end position="49"/>
    </location>
</feature>
<evidence type="ECO:0000313" key="3">
    <source>
        <dbReference type="Proteomes" id="UP000178040"/>
    </source>
</evidence>
<dbReference type="AlphaFoldDB" id="A0A1F7IN68"/>
<keyword evidence="1" id="KW-0472">Membrane</keyword>
<dbReference type="InterPro" id="IPR043993">
    <property type="entry name" value="T4SS_pilin"/>
</dbReference>
<proteinExistence type="predicted"/>
<reference evidence="2 3" key="1">
    <citation type="journal article" date="2016" name="Nat. Commun.">
        <title>Thousands of microbial genomes shed light on interconnected biogeochemical processes in an aquifer system.</title>
        <authorList>
            <person name="Anantharaman K."/>
            <person name="Brown C.T."/>
            <person name="Hug L.A."/>
            <person name="Sharon I."/>
            <person name="Castelle C.J."/>
            <person name="Probst A.J."/>
            <person name="Thomas B.C."/>
            <person name="Singh A."/>
            <person name="Wilkins M.J."/>
            <person name="Karaoz U."/>
            <person name="Brodie E.L."/>
            <person name="Williams K.H."/>
            <person name="Hubbard S.S."/>
            <person name="Banfield J.F."/>
        </authorList>
    </citation>
    <scope>NUCLEOTIDE SEQUENCE [LARGE SCALE GENOMIC DNA]</scope>
</reference>
<feature type="transmembrane region" description="Helical" evidence="1">
    <location>
        <begin position="70"/>
        <end position="91"/>
    </location>
</feature>
<evidence type="ECO:0000256" key="1">
    <source>
        <dbReference type="SAM" id="Phobius"/>
    </source>
</evidence>
<organism evidence="2 3">
    <name type="scientific">Candidatus Roizmanbacteria bacterium RIFCSPLOWO2_01_FULL_37_16</name>
    <dbReference type="NCBI Taxonomy" id="1802058"/>
    <lineage>
        <taxon>Bacteria</taxon>
        <taxon>Candidatus Roizmaniibacteriota</taxon>
    </lineage>
</organism>
<dbReference type="EMBL" id="MGAI01000021">
    <property type="protein sequence ID" value="OGK44815.1"/>
    <property type="molecule type" value="Genomic_DNA"/>
</dbReference>
<comment type="caution">
    <text evidence="2">The sequence shown here is derived from an EMBL/GenBank/DDBJ whole genome shotgun (WGS) entry which is preliminary data.</text>
</comment>
<gene>
    <name evidence="2" type="ORF">A3B40_05210</name>
</gene>
<keyword evidence="1" id="KW-0812">Transmembrane</keyword>
<protein>
    <submittedName>
        <fullName evidence="2">Uncharacterized protein</fullName>
    </submittedName>
</protein>
<dbReference type="Pfam" id="PF18895">
    <property type="entry name" value="T4SS_pilin"/>
    <property type="match status" value="1"/>
</dbReference>
<accession>A0A1F7IN68</accession>
<name>A0A1F7IN68_9BACT</name>
<dbReference type="Proteomes" id="UP000178040">
    <property type="component" value="Unassembled WGS sequence"/>
</dbReference>
<sequence length="114" mass="12174">MKLAQVDDPFGTIAPPTGVPTDPGVFIGGAIRIFLIVAGVVLMIYLLWGGLDWITSGGEKEKIVKAQQKITHAVIGIFIIIFALALFQLIAGDILKIIELTPGGWKINLPKIGP</sequence>
<keyword evidence="1" id="KW-1133">Transmembrane helix</keyword>
<evidence type="ECO:0000313" key="2">
    <source>
        <dbReference type="EMBL" id="OGK44815.1"/>
    </source>
</evidence>